<dbReference type="SUPFAM" id="SSF51126">
    <property type="entry name" value="Pectin lyase-like"/>
    <property type="match status" value="1"/>
</dbReference>
<feature type="region of interest" description="Disordered" evidence="1">
    <location>
        <begin position="700"/>
        <end position="735"/>
    </location>
</feature>
<reference evidence="3 4" key="1">
    <citation type="submission" date="2018-06" db="EMBL/GenBank/DDBJ databases">
        <title>Lujinxingia sediminis gen. nov. sp. nov., a new facultative anaerobic member of the class Deltaproteobacteria, and proposal of Lujinxingaceae fam. nov.</title>
        <authorList>
            <person name="Guo L.-Y."/>
            <person name="Li C.-M."/>
            <person name="Wang S."/>
            <person name="Du Z.-J."/>
        </authorList>
    </citation>
    <scope>NUCLEOTIDE SEQUENCE [LARGE SCALE GENOMIC DNA]</scope>
    <source>
        <strain evidence="3 4">FA350</strain>
    </source>
</reference>
<dbReference type="Gene3D" id="2.60.40.10">
    <property type="entry name" value="Immunoglobulins"/>
    <property type="match status" value="1"/>
</dbReference>
<dbReference type="AlphaFoldDB" id="A0A2Z4FLE8"/>
<accession>A0A2Z4FLE8</accession>
<dbReference type="KEGG" id="bsed:DN745_09855"/>
<dbReference type="EMBL" id="CP030032">
    <property type="protein sequence ID" value="AWV89625.1"/>
    <property type="molecule type" value="Genomic_DNA"/>
</dbReference>
<dbReference type="OrthoDB" id="5522667at2"/>
<name>A0A2Z4FLE8_9DELT</name>
<evidence type="ECO:0000256" key="2">
    <source>
        <dbReference type="SAM" id="SignalP"/>
    </source>
</evidence>
<feature type="compositionally biased region" description="Gly residues" evidence="1">
    <location>
        <begin position="725"/>
        <end position="735"/>
    </location>
</feature>
<feature type="compositionally biased region" description="Gly residues" evidence="1">
    <location>
        <begin position="701"/>
        <end position="718"/>
    </location>
</feature>
<keyword evidence="4" id="KW-1185">Reference proteome</keyword>
<feature type="region of interest" description="Disordered" evidence="1">
    <location>
        <begin position="29"/>
        <end position="94"/>
    </location>
</feature>
<evidence type="ECO:0000313" key="3">
    <source>
        <dbReference type="EMBL" id="AWV89625.1"/>
    </source>
</evidence>
<dbReference type="PROSITE" id="PS51257">
    <property type="entry name" value="PROKAR_LIPOPROTEIN"/>
    <property type="match status" value="1"/>
</dbReference>
<evidence type="ECO:0000256" key="1">
    <source>
        <dbReference type="SAM" id="MobiDB-lite"/>
    </source>
</evidence>
<evidence type="ECO:0008006" key="5">
    <source>
        <dbReference type="Google" id="ProtNLM"/>
    </source>
</evidence>
<dbReference type="Proteomes" id="UP000249799">
    <property type="component" value="Chromosome"/>
</dbReference>
<feature type="chain" id="PRO_5016299515" description="DUF1565 domain-containing protein" evidence="2">
    <location>
        <begin position="29"/>
        <end position="873"/>
    </location>
</feature>
<feature type="compositionally biased region" description="Gly residues" evidence="1">
    <location>
        <begin position="774"/>
        <end position="793"/>
    </location>
</feature>
<evidence type="ECO:0000313" key="4">
    <source>
        <dbReference type="Proteomes" id="UP000249799"/>
    </source>
</evidence>
<feature type="region of interest" description="Disordered" evidence="1">
    <location>
        <begin position="771"/>
        <end position="797"/>
    </location>
</feature>
<feature type="signal peptide" evidence="2">
    <location>
        <begin position="1"/>
        <end position="28"/>
    </location>
</feature>
<organism evidence="3 4">
    <name type="scientific">Bradymonas sediminis</name>
    <dbReference type="NCBI Taxonomy" id="1548548"/>
    <lineage>
        <taxon>Bacteria</taxon>
        <taxon>Deltaproteobacteria</taxon>
        <taxon>Bradymonadales</taxon>
        <taxon>Bradymonadaceae</taxon>
        <taxon>Bradymonas</taxon>
    </lineage>
</organism>
<dbReference type="InterPro" id="IPR011050">
    <property type="entry name" value="Pectin_lyase_fold/virulence"/>
</dbReference>
<protein>
    <recommendedName>
        <fullName evidence="5">DUF1565 domain-containing protein</fullName>
    </recommendedName>
</protein>
<gene>
    <name evidence="3" type="ORF">DN745_09855</name>
</gene>
<dbReference type="InterPro" id="IPR013783">
    <property type="entry name" value="Ig-like_fold"/>
</dbReference>
<feature type="region of interest" description="Disordered" evidence="1">
    <location>
        <begin position="575"/>
        <end position="679"/>
    </location>
</feature>
<sequence length="873" mass="84636">MANMRHLKSFSKLVICLSLLLGVGCAESGIGDSTQPNIEETDTAQETRDAGSGDASTPDPEDIVSPSDAAGDGDARDGSSPDDADIQTDGDTASDAGATTVEYLACVLGEAEPWSECADPEILDFGTVMAGDTVVRSLRIDNMGEADLMVTDASIADPNFSIRALTFTRDTPPDSAEVALPAALLAGEALFIEVSVSGTGTGSSLEFAAHMLEILVDAGGTDPETLSVEIRGGYGNCATGYYDCDGDASNGCEVHLDTDPLNCGACGSVCAADNASSTCVSGQCAVATCDAGFDDCDMDPSNGCEAELDSIDDCGSCGNVCGFNNASALCDGGACALDACEPGFEDCNANQVDGCEVDTNSNLSNCGGCGNVCALAHAQTQCVAGACELDTCLAGWTDLNGDPSDGCEYQCTFQSANDAPDANGVDANCDGIDGDITRGIFVATTGSDSAAGTMSAPFATITRALTEASSVSGLDHIYVATGQYDGQIQLVNGISIFGGYDATDSWRRNGGATTRIFYNGNVGPKIAVRGDTISSPTTLGMLDIATGPVNSGNGSNYALYCKNCTKLTIQNSTITSGAAGNGQNGVNGTTPADGRPGNTGGAGSCDGSGWGSGGSGGTSSCGRNGGNGGRGGSEGKNDGYTGGTGAIGSSGGSKGRSSGGHGGNGVGDRHGTHGTSGAGGAGGAVLAGYWAGNDGRNGTIGTHGHGGGGGGGGAGQGGWNVNDGSGNGGGGGGGGGCAGTAGTGGQAGGSSFGIFLVSSTGIVLTNNSITSGNAGNGGRGGQGAPGSSGGAPGAGNRYCDDEVGAGGNGGRGGNGGNGGHGGGGAGGHSYGIYRDNTLVSGTLPGTNTIITGQPGSGGASMGLSGTNGFAASY</sequence>
<proteinExistence type="predicted"/>
<feature type="compositionally biased region" description="Gly residues" evidence="1">
    <location>
        <begin position="597"/>
        <end position="666"/>
    </location>
</feature>
<keyword evidence="2" id="KW-0732">Signal</keyword>